<dbReference type="AlphaFoldDB" id="A0A9X1MBH0"/>
<dbReference type="Gene3D" id="1.10.150.900">
    <property type="match status" value="1"/>
</dbReference>
<evidence type="ECO:0000313" key="8">
    <source>
        <dbReference type="Proteomes" id="UP001139158"/>
    </source>
</evidence>
<comment type="caution">
    <text evidence="7">The sequence shown here is derived from an EMBL/GenBank/DDBJ whole genome shotgun (WGS) entry which is preliminary data.</text>
</comment>
<protein>
    <submittedName>
        <fullName evidence="7">M20/M25/M40 family metallo-hydrolase</fullName>
    </submittedName>
</protein>
<keyword evidence="2" id="KW-0645">Protease</keyword>
<comment type="similarity">
    <text evidence="1">Belongs to the peptidase M20A family.</text>
</comment>
<dbReference type="Gene3D" id="3.30.70.360">
    <property type="match status" value="1"/>
</dbReference>
<dbReference type="SUPFAM" id="SSF55031">
    <property type="entry name" value="Bacterial exopeptidase dimerisation domain"/>
    <property type="match status" value="1"/>
</dbReference>
<evidence type="ECO:0000256" key="1">
    <source>
        <dbReference type="ARBA" id="ARBA00006247"/>
    </source>
</evidence>
<dbReference type="Pfam" id="PF07687">
    <property type="entry name" value="M20_dimer"/>
    <property type="match status" value="1"/>
</dbReference>
<dbReference type="InterPro" id="IPR011650">
    <property type="entry name" value="Peptidase_M20_dimer"/>
</dbReference>
<dbReference type="InterPro" id="IPR002933">
    <property type="entry name" value="Peptidase_M20"/>
</dbReference>
<name>A0A9X1MBH0_9MICC</name>
<proteinExistence type="inferred from homology"/>
<dbReference type="SUPFAM" id="SSF53187">
    <property type="entry name" value="Zn-dependent exopeptidases"/>
    <property type="match status" value="1"/>
</dbReference>
<evidence type="ECO:0000256" key="5">
    <source>
        <dbReference type="ARBA" id="ARBA00022833"/>
    </source>
</evidence>
<keyword evidence="8" id="KW-1185">Reference proteome</keyword>
<dbReference type="GO" id="GO:0008233">
    <property type="term" value="F:peptidase activity"/>
    <property type="evidence" value="ECO:0007669"/>
    <property type="project" value="UniProtKB-KW"/>
</dbReference>
<dbReference type="GO" id="GO:0046872">
    <property type="term" value="F:metal ion binding"/>
    <property type="evidence" value="ECO:0007669"/>
    <property type="project" value="UniProtKB-KW"/>
</dbReference>
<accession>A0A9X1MBH0</accession>
<dbReference type="GO" id="GO:0006508">
    <property type="term" value="P:proteolysis"/>
    <property type="evidence" value="ECO:0007669"/>
    <property type="project" value="UniProtKB-KW"/>
</dbReference>
<keyword evidence="4" id="KW-0378">Hydrolase</keyword>
<dbReference type="InterPro" id="IPR047177">
    <property type="entry name" value="Pept_M20A"/>
</dbReference>
<dbReference type="Pfam" id="PF01546">
    <property type="entry name" value="Peptidase_M20"/>
    <property type="match status" value="1"/>
</dbReference>
<feature type="domain" description="Peptidase M20 dimerisation" evidence="6">
    <location>
        <begin position="206"/>
        <end position="350"/>
    </location>
</feature>
<dbReference type="InterPro" id="IPR036264">
    <property type="entry name" value="Bact_exopeptidase_dim_dom"/>
</dbReference>
<dbReference type="EMBL" id="JAJFZV010000003">
    <property type="protein sequence ID" value="MCC3296934.1"/>
    <property type="molecule type" value="Genomic_DNA"/>
</dbReference>
<dbReference type="PANTHER" id="PTHR45962">
    <property type="entry name" value="N-FATTY-ACYL-AMINO ACID SYNTHASE/HYDROLASE PM20D1"/>
    <property type="match status" value="1"/>
</dbReference>
<evidence type="ECO:0000256" key="4">
    <source>
        <dbReference type="ARBA" id="ARBA00022801"/>
    </source>
</evidence>
<evidence type="ECO:0000313" key="7">
    <source>
        <dbReference type="EMBL" id="MCC3296934.1"/>
    </source>
</evidence>
<gene>
    <name evidence="7" type="ORF">LJ757_03820</name>
</gene>
<organism evidence="7 8">
    <name type="scientific">Arthrobacter caoxuetaonis</name>
    <dbReference type="NCBI Taxonomy" id="2886935"/>
    <lineage>
        <taxon>Bacteria</taxon>
        <taxon>Bacillati</taxon>
        <taxon>Actinomycetota</taxon>
        <taxon>Actinomycetes</taxon>
        <taxon>Micrococcales</taxon>
        <taxon>Micrococcaceae</taxon>
        <taxon>Arthrobacter</taxon>
    </lineage>
</organism>
<sequence length="456" mass="48424">MHTSTPSAAVPHQALGEAAAPKLARLITCRTVSSREPGEVETAEFERFRSELAALFPAVHAGLSLEHIRGGLLFRWQGRRNEEPVVLMAHYDVVPVEDASTWDHPPFGGVIADGFIHGRGGLDDKGSLAAIMEAVETLLTEGFVPERTVYLSFGDNEETAGDTAAEVARVLEERGIRPWLVLDEGGAVAGQAFPFVSRPVAVIGVSEKGILDVELSVNDPGGHASTPSRGGATARVARAVVRLDNKPFPASLHPVTVEMLGRLAAGASRLPAFLFARAGALALPLTRVFGALGGEPNAMTRTTVAVTMLQGSKATNVLATRASAVANVRIAPGESIESVLERMRKTIRDPKVVLRVVEGTDPSPVSSTGNAQFAALEQAIGEVFPDAIAAPYIMMGGTDSRRFTGISKAVYRFAPFRMDKAARASIHADNEKLAVRAFGEGIAFYRHLLQNLEAAS</sequence>
<dbReference type="Gene3D" id="3.40.630.10">
    <property type="entry name" value="Zn peptidases"/>
    <property type="match status" value="1"/>
</dbReference>
<keyword evidence="5" id="KW-0862">Zinc</keyword>
<dbReference type="PANTHER" id="PTHR45962:SF1">
    <property type="entry name" value="N-FATTY-ACYL-AMINO ACID SYNTHASE_HYDROLASE PM20D1"/>
    <property type="match status" value="1"/>
</dbReference>
<reference evidence="7" key="1">
    <citation type="submission" date="2021-10" db="EMBL/GenBank/DDBJ databases">
        <title>Novel species in genus Arthrobacter.</title>
        <authorList>
            <person name="Liu Y."/>
        </authorList>
    </citation>
    <scope>NUCLEOTIDE SEQUENCE</scope>
    <source>
        <strain evidence="7">Zg-Y453</strain>
    </source>
</reference>
<dbReference type="RefSeq" id="WP_227894693.1">
    <property type="nucleotide sequence ID" value="NZ_CP099466.1"/>
</dbReference>
<keyword evidence="3" id="KW-0479">Metal-binding</keyword>
<evidence type="ECO:0000256" key="2">
    <source>
        <dbReference type="ARBA" id="ARBA00022670"/>
    </source>
</evidence>
<evidence type="ECO:0000259" key="6">
    <source>
        <dbReference type="Pfam" id="PF07687"/>
    </source>
</evidence>
<evidence type="ECO:0000256" key="3">
    <source>
        <dbReference type="ARBA" id="ARBA00022723"/>
    </source>
</evidence>
<dbReference type="Proteomes" id="UP001139158">
    <property type="component" value="Unassembled WGS sequence"/>
</dbReference>